<proteinExistence type="predicted"/>
<sequence length="46" mass="5232">DFFYPTLSPTLLLYNNLPTANNNLIIPSNSQSTHDLHINIATYNVR</sequence>
<evidence type="ECO:0000313" key="2">
    <source>
        <dbReference type="Proteomes" id="UP000789901"/>
    </source>
</evidence>
<reference evidence="1 2" key="1">
    <citation type="submission" date="2021-06" db="EMBL/GenBank/DDBJ databases">
        <authorList>
            <person name="Kallberg Y."/>
            <person name="Tangrot J."/>
            <person name="Rosling A."/>
        </authorList>
    </citation>
    <scope>NUCLEOTIDE SEQUENCE [LARGE SCALE GENOMIC DNA]</scope>
    <source>
        <strain evidence="1 2">120-4 pot B 10/14</strain>
    </source>
</reference>
<feature type="non-terminal residue" evidence="1">
    <location>
        <position position="46"/>
    </location>
</feature>
<keyword evidence="2" id="KW-1185">Reference proteome</keyword>
<gene>
    <name evidence="1" type="ORF">GMARGA_LOCUS37770</name>
</gene>
<accession>A0ABN7X3I6</accession>
<evidence type="ECO:0000313" key="1">
    <source>
        <dbReference type="EMBL" id="CAG8845674.1"/>
    </source>
</evidence>
<protein>
    <submittedName>
        <fullName evidence="1">33082_t:CDS:1</fullName>
    </submittedName>
</protein>
<feature type="non-terminal residue" evidence="1">
    <location>
        <position position="1"/>
    </location>
</feature>
<name>A0ABN7X3I6_GIGMA</name>
<dbReference type="Proteomes" id="UP000789901">
    <property type="component" value="Unassembled WGS sequence"/>
</dbReference>
<dbReference type="EMBL" id="CAJVQB010080521">
    <property type="protein sequence ID" value="CAG8845674.1"/>
    <property type="molecule type" value="Genomic_DNA"/>
</dbReference>
<organism evidence="1 2">
    <name type="scientific">Gigaspora margarita</name>
    <dbReference type="NCBI Taxonomy" id="4874"/>
    <lineage>
        <taxon>Eukaryota</taxon>
        <taxon>Fungi</taxon>
        <taxon>Fungi incertae sedis</taxon>
        <taxon>Mucoromycota</taxon>
        <taxon>Glomeromycotina</taxon>
        <taxon>Glomeromycetes</taxon>
        <taxon>Diversisporales</taxon>
        <taxon>Gigasporaceae</taxon>
        <taxon>Gigaspora</taxon>
    </lineage>
</organism>
<comment type="caution">
    <text evidence="1">The sequence shown here is derived from an EMBL/GenBank/DDBJ whole genome shotgun (WGS) entry which is preliminary data.</text>
</comment>